<reference evidence="2 3" key="1">
    <citation type="submission" date="2019-12" db="EMBL/GenBank/DDBJ databases">
        <title>Chromosome-level assembly of the Caenorhabditis remanei genome.</title>
        <authorList>
            <person name="Teterina A.A."/>
            <person name="Willis J.H."/>
            <person name="Phillips P.C."/>
        </authorList>
    </citation>
    <scope>NUCLEOTIDE SEQUENCE [LARGE SCALE GENOMIC DNA]</scope>
    <source>
        <strain evidence="2 3">PX506</strain>
        <tissue evidence="2">Whole organism</tissue>
    </source>
</reference>
<feature type="compositionally biased region" description="Pro residues" evidence="1">
    <location>
        <begin position="101"/>
        <end position="124"/>
    </location>
</feature>
<feature type="compositionally biased region" description="Acidic residues" evidence="1">
    <location>
        <begin position="274"/>
        <end position="289"/>
    </location>
</feature>
<feature type="compositionally biased region" description="Basic and acidic residues" evidence="1">
    <location>
        <begin position="322"/>
        <end position="338"/>
    </location>
</feature>
<dbReference type="Proteomes" id="UP000483820">
    <property type="component" value="Chromosome X"/>
</dbReference>
<evidence type="ECO:0000256" key="1">
    <source>
        <dbReference type="SAM" id="MobiDB-lite"/>
    </source>
</evidence>
<dbReference type="RefSeq" id="XP_003100001.2">
    <property type="nucleotide sequence ID" value="XM_003099953.2"/>
</dbReference>
<feature type="compositionally biased region" description="Basic and acidic residues" evidence="1">
    <location>
        <begin position="138"/>
        <end position="181"/>
    </location>
</feature>
<comment type="caution">
    <text evidence="2">The sequence shown here is derived from an EMBL/GenBank/DDBJ whole genome shotgun (WGS) entry which is preliminary data.</text>
</comment>
<dbReference type="GeneID" id="9826334"/>
<feature type="region of interest" description="Disordered" evidence="1">
    <location>
        <begin position="1"/>
        <end position="27"/>
    </location>
</feature>
<feature type="compositionally biased region" description="Low complexity" evidence="1">
    <location>
        <begin position="240"/>
        <end position="249"/>
    </location>
</feature>
<protein>
    <submittedName>
        <fullName evidence="2">Uncharacterized protein</fullName>
    </submittedName>
</protein>
<proteinExistence type="predicted"/>
<evidence type="ECO:0000313" key="2">
    <source>
        <dbReference type="EMBL" id="KAF1749480.1"/>
    </source>
</evidence>
<gene>
    <name evidence="2" type="ORF">GCK72_025948</name>
</gene>
<feature type="compositionally biased region" description="Basic and acidic residues" evidence="1">
    <location>
        <begin position="354"/>
        <end position="375"/>
    </location>
</feature>
<dbReference type="AlphaFoldDB" id="A0A6A5G3J4"/>
<dbReference type="CTD" id="9826334"/>
<name>A0A6A5G3J4_CAERE</name>
<feature type="compositionally biased region" description="Basic and acidic residues" evidence="1">
    <location>
        <begin position="75"/>
        <end position="94"/>
    </location>
</feature>
<organism evidence="2 3">
    <name type="scientific">Caenorhabditis remanei</name>
    <name type="common">Caenorhabditis vulgaris</name>
    <dbReference type="NCBI Taxonomy" id="31234"/>
    <lineage>
        <taxon>Eukaryota</taxon>
        <taxon>Metazoa</taxon>
        <taxon>Ecdysozoa</taxon>
        <taxon>Nematoda</taxon>
        <taxon>Chromadorea</taxon>
        <taxon>Rhabditida</taxon>
        <taxon>Rhabditina</taxon>
        <taxon>Rhabditomorpha</taxon>
        <taxon>Rhabditoidea</taxon>
        <taxon>Rhabditidae</taxon>
        <taxon>Peloderinae</taxon>
        <taxon>Caenorhabditis</taxon>
    </lineage>
</organism>
<sequence>MDKFSKWRDGSSGKVSKTDSKATDGKDLIVVFESIRAPSNAEPKRRDHSELFKTRSLLVPQVGGSSAPLIITKPPSDEGARMRERAERRRKDANEQMMMARPPPSLPEEPPVQIPIEAPVPPVRPNMVPDGRTAADASLHERERRELERNHRPEPEIFRRNRRKTFDEMEGRSHVDGDYRGSKSRSPSRSPSLDAPDGSPRWREERRRSPQYGDAVRRHPQLEDEEPPTRQYENGDRGSPDPTSPTYSDPIEEEDSPSPSPYDADPTSPTYSDPTDEEGGEEAQEEVQQEEVREEVNQHGAYHYEGPQYQKPRAEEEYDSEDSGKSDTSDKYDRERIPRPAGEFQGMQARFVRRTTDAPKRKVVWRESSFKRAKK</sequence>
<dbReference type="EMBL" id="WUAV01000006">
    <property type="protein sequence ID" value="KAF1749480.1"/>
    <property type="molecule type" value="Genomic_DNA"/>
</dbReference>
<dbReference type="KEGG" id="crq:GCK72_025948"/>
<feature type="region of interest" description="Disordered" evidence="1">
    <location>
        <begin position="65"/>
        <end position="375"/>
    </location>
</feature>
<accession>A0A6A5G3J4</accession>
<evidence type="ECO:0000313" key="3">
    <source>
        <dbReference type="Proteomes" id="UP000483820"/>
    </source>
</evidence>